<dbReference type="Pfam" id="PF09832">
    <property type="entry name" value="DUF2059"/>
    <property type="match status" value="1"/>
</dbReference>
<evidence type="ECO:0000256" key="1">
    <source>
        <dbReference type="SAM" id="SignalP"/>
    </source>
</evidence>
<feature type="domain" description="DUF2059" evidence="2">
    <location>
        <begin position="85"/>
        <end position="139"/>
    </location>
</feature>
<dbReference type="Proteomes" id="UP000306575">
    <property type="component" value="Unassembled WGS sequence"/>
</dbReference>
<feature type="signal peptide" evidence="1">
    <location>
        <begin position="1"/>
        <end position="28"/>
    </location>
</feature>
<name>A0A4U7MWH3_9RHOB</name>
<sequence length="279" mass="30965">MQRVRNRAVQLFAFAVLSFVMLGTSVMAADRASVAAFLKVTGFDVAIDSIALSASSAPDMLGMDASDFGLEWTRLANDVFQPELMQTRATDILEQTLSDDMLAHAATFYASDLGQRLVDAENASHFEEDAVKYAEGEKLVTELMAENRARIDMLKRMNQAIDPNDIGPQAIQEIQVRFILAAAYAGLIELRIDEDGLRAALAETEPELLKSMEESALANSAYTYQNFTDAEILAYTEALEDPEMQLVYELMNAVHFEVMLNRFEVLAVRMADMQPAQDL</sequence>
<dbReference type="EMBL" id="SULI01000021">
    <property type="protein sequence ID" value="TKZ17499.1"/>
    <property type="molecule type" value="Genomic_DNA"/>
</dbReference>
<feature type="chain" id="PRO_5020599034" evidence="1">
    <location>
        <begin position="29"/>
        <end position="279"/>
    </location>
</feature>
<evidence type="ECO:0000313" key="3">
    <source>
        <dbReference type="EMBL" id="TKZ17499.1"/>
    </source>
</evidence>
<keyword evidence="1" id="KW-0732">Signal</keyword>
<dbReference type="InterPro" id="IPR018637">
    <property type="entry name" value="DUF2059"/>
</dbReference>
<evidence type="ECO:0000313" key="4">
    <source>
        <dbReference type="Proteomes" id="UP000306575"/>
    </source>
</evidence>
<evidence type="ECO:0000259" key="2">
    <source>
        <dbReference type="Pfam" id="PF09832"/>
    </source>
</evidence>
<protein>
    <submittedName>
        <fullName evidence="3">DUF2059 domain-containing protein</fullName>
    </submittedName>
</protein>
<dbReference type="RefSeq" id="WP_138017027.1">
    <property type="nucleotide sequence ID" value="NZ_SULI01000021.1"/>
</dbReference>
<accession>A0A4U7MWH3</accession>
<proteinExistence type="predicted"/>
<dbReference type="OrthoDB" id="7830101at2"/>
<keyword evidence="4" id="KW-1185">Reference proteome</keyword>
<dbReference type="AlphaFoldDB" id="A0A4U7MWH3"/>
<comment type="caution">
    <text evidence="3">The sequence shown here is derived from an EMBL/GenBank/DDBJ whole genome shotgun (WGS) entry which is preliminary data.</text>
</comment>
<gene>
    <name evidence="3" type="ORF">FAP39_14090</name>
</gene>
<reference evidence="3 4" key="1">
    <citation type="submission" date="2019-04" db="EMBL/GenBank/DDBJ databases">
        <title>Genome sequence of Pelagicola litoralis CL-ES2.</title>
        <authorList>
            <person name="Cao J."/>
        </authorList>
    </citation>
    <scope>NUCLEOTIDE SEQUENCE [LARGE SCALE GENOMIC DNA]</scope>
    <source>
        <strain evidence="3 4">CL-ES2</strain>
    </source>
</reference>
<organism evidence="3 4">
    <name type="scientific">Shimia litoralis</name>
    <dbReference type="NCBI Taxonomy" id="420403"/>
    <lineage>
        <taxon>Bacteria</taxon>
        <taxon>Pseudomonadati</taxon>
        <taxon>Pseudomonadota</taxon>
        <taxon>Alphaproteobacteria</taxon>
        <taxon>Rhodobacterales</taxon>
        <taxon>Roseobacteraceae</taxon>
    </lineage>
</organism>